<dbReference type="AlphaFoldDB" id="A8DW82"/>
<dbReference type="InParanoid" id="A8DW82"/>
<dbReference type="InterPro" id="IPR013517">
    <property type="entry name" value="FG-GAP"/>
</dbReference>
<dbReference type="PhylomeDB" id="A8DW82"/>
<sequence length="296" mass="31470">MDSDTKVLGHGDFASGTAWFQVWTRSGQILEFGNTADSRQQFTPPGSSAALTYTWALNKASDRFSNFYTVTYLKDSGALYPQTVSYAGNANAGTVPSRTLSFDWTPATARPDPIPAYLGAGVSGTVRYRLAGVSNNANPARYKLVYSLSGAGLSNLTRINYCPDGTDNNCLKVESQYGHDKDPATGKRMSDPQLVLAAFGKNQGWTDQNVHPRQLGDVNGDGRLDIVGFASDGVYVAFGTTTGFTTPVKKLSEFGASAGGWSNNSTYPRMVTDINGDGLADIVGFASPGVFVSTST</sequence>
<dbReference type="eggNOG" id="ENOG502QSKR">
    <property type="taxonomic scope" value="Eukaryota"/>
</dbReference>
<protein>
    <recommendedName>
        <fullName evidence="4">VCBS repeat-containing protein</fullName>
    </recommendedName>
</protein>
<gene>
    <name evidence="2" type="ORF">NEMVEDRAFT_v1g225927</name>
</gene>
<keyword evidence="3" id="KW-1185">Reference proteome</keyword>
<dbReference type="Pfam" id="PF13517">
    <property type="entry name" value="FG-GAP_3"/>
    <property type="match status" value="1"/>
</dbReference>
<evidence type="ECO:0008006" key="4">
    <source>
        <dbReference type="Google" id="ProtNLM"/>
    </source>
</evidence>
<dbReference type="Proteomes" id="UP000001593">
    <property type="component" value="Unassembled WGS sequence"/>
</dbReference>
<organism evidence="2 3">
    <name type="scientific">Nematostella vectensis</name>
    <name type="common">Starlet sea anemone</name>
    <dbReference type="NCBI Taxonomy" id="45351"/>
    <lineage>
        <taxon>Eukaryota</taxon>
        <taxon>Metazoa</taxon>
        <taxon>Cnidaria</taxon>
        <taxon>Anthozoa</taxon>
        <taxon>Hexacorallia</taxon>
        <taxon>Actiniaria</taxon>
        <taxon>Edwardsiidae</taxon>
        <taxon>Nematostella</taxon>
    </lineage>
</organism>
<name>A8DW82_NEMVE</name>
<reference evidence="2 3" key="1">
    <citation type="journal article" date="2007" name="Science">
        <title>Sea anemone genome reveals ancestral eumetazoan gene repertoire and genomic organization.</title>
        <authorList>
            <person name="Putnam N.H."/>
            <person name="Srivastava M."/>
            <person name="Hellsten U."/>
            <person name="Dirks B."/>
            <person name="Chapman J."/>
            <person name="Salamov A."/>
            <person name="Terry A."/>
            <person name="Shapiro H."/>
            <person name="Lindquist E."/>
            <person name="Kapitonov V.V."/>
            <person name="Jurka J."/>
            <person name="Genikhovich G."/>
            <person name="Grigoriev I.V."/>
            <person name="Lucas S.M."/>
            <person name="Steele R.E."/>
            <person name="Finnerty J.R."/>
            <person name="Technau U."/>
            <person name="Martindale M.Q."/>
            <person name="Rokhsar D.S."/>
        </authorList>
    </citation>
    <scope>NUCLEOTIDE SEQUENCE [LARGE SCALE GENOMIC DNA]</scope>
    <source>
        <strain evidence="3">CH2 X CH6</strain>
    </source>
</reference>
<dbReference type="EMBL" id="DS479255">
    <property type="protein sequence ID" value="EDO25527.1"/>
    <property type="molecule type" value="Genomic_DNA"/>
</dbReference>
<dbReference type="HOGENOM" id="CLU_941896_0_0_1"/>
<keyword evidence="1" id="KW-0732">Signal</keyword>
<evidence type="ECO:0000313" key="2">
    <source>
        <dbReference type="EMBL" id="EDO25527.1"/>
    </source>
</evidence>
<proteinExistence type="predicted"/>
<feature type="non-terminal residue" evidence="2">
    <location>
        <position position="296"/>
    </location>
</feature>
<evidence type="ECO:0000256" key="1">
    <source>
        <dbReference type="ARBA" id="ARBA00022729"/>
    </source>
</evidence>
<dbReference type="SUPFAM" id="SSF69318">
    <property type="entry name" value="Integrin alpha N-terminal domain"/>
    <property type="match status" value="1"/>
</dbReference>
<dbReference type="Gene3D" id="2.130.10.130">
    <property type="entry name" value="Integrin alpha, N-terminal"/>
    <property type="match status" value="1"/>
</dbReference>
<accession>A8DW82</accession>
<evidence type="ECO:0000313" key="3">
    <source>
        <dbReference type="Proteomes" id="UP000001593"/>
    </source>
</evidence>
<dbReference type="InterPro" id="IPR028994">
    <property type="entry name" value="Integrin_alpha_N"/>
</dbReference>